<dbReference type="SUPFAM" id="SSF53756">
    <property type="entry name" value="UDP-Glycosyltransferase/glycogen phosphorylase"/>
    <property type="match status" value="1"/>
</dbReference>
<dbReference type="Gene3D" id="3.40.50.2000">
    <property type="entry name" value="Glycogen Phosphorylase B"/>
    <property type="match status" value="2"/>
</dbReference>
<dbReference type="PANTHER" id="PTHR13036">
    <property type="entry name" value="BETA1,4 MANNOSYLTRANSFERASE"/>
    <property type="match status" value="1"/>
</dbReference>
<keyword evidence="14" id="KW-1185">Reference proteome</keyword>
<dbReference type="GeneID" id="30178961"/>
<evidence type="ECO:0000256" key="3">
    <source>
        <dbReference type="ARBA" id="ARBA00012611"/>
    </source>
</evidence>
<reference evidence="13 14" key="1">
    <citation type="journal article" date="2016" name="Proc. Natl. Acad. Sci. U.S.A.">
        <title>Comparative genomics of biotechnologically important yeasts.</title>
        <authorList>
            <person name="Riley R."/>
            <person name="Haridas S."/>
            <person name="Wolfe K.H."/>
            <person name="Lopes M.R."/>
            <person name="Hittinger C.T."/>
            <person name="Goeker M."/>
            <person name="Salamov A.A."/>
            <person name="Wisecaver J.H."/>
            <person name="Long T.M."/>
            <person name="Calvey C.H."/>
            <person name="Aerts A.L."/>
            <person name="Barry K.W."/>
            <person name="Choi C."/>
            <person name="Clum A."/>
            <person name="Coughlan A.Y."/>
            <person name="Deshpande S."/>
            <person name="Douglass A.P."/>
            <person name="Hanson S.J."/>
            <person name="Klenk H.-P."/>
            <person name="LaButti K.M."/>
            <person name="Lapidus A."/>
            <person name="Lindquist E.A."/>
            <person name="Lipzen A.M."/>
            <person name="Meier-Kolthoff J.P."/>
            <person name="Ohm R.A."/>
            <person name="Otillar R.P."/>
            <person name="Pangilinan J.L."/>
            <person name="Peng Y."/>
            <person name="Rokas A."/>
            <person name="Rosa C.A."/>
            <person name="Scheuner C."/>
            <person name="Sibirny A.A."/>
            <person name="Slot J.C."/>
            <person name="Stielow J.B."/>
            <person name="Sun H."/>
            <person name="Kurtzman C.P."/>
            <person name="Blackwell M."/>
            <person name="Grigoriev I.V."/>
            <person name="Jeffries T.W."/>
        </authorList>
    </citation>
    <scope>NUCLEOTIDE SEQUENCE [LARGE SCALE GENOMIC DNA]</scope>
    <source>
        <strain evidence="13 14">NRRL Y-2026</strain>
    </source>
</reference>
<evidence type="ECO:0000256" key="11">
    <source>
        <dbReference type="ARBA" id="ARBA00024899"/>
    </source>
</evidence>
<evidence type="ECO:0000313" key="13">
    <source>
        <dbReference type="EMBL" id="ODQ45374.1"/>
    </source>
</evidence>
<keyword evidence="7" id="KW-0812">Transmembrane</keyword>
<keyword evidence="5" id="KW-0328">Glycosyltransferase</keyword>
<evidence type="ECO:0000256" key="5">
    <source>
        <dbReference type="ARBA" id="ARBA00022676"/>
    </source>
</evidence>
<keyword evidence="9" id="KW-1133">Transmembrane helix</keyword>
<comment type="subcellular location">
    <subcellularLocation>
        <location evidence="1">Endoplasmic reticulum membrane</location>
        <topology evidence="1">Single-pass membrane protein</topology>
    </subcellularLocation>
</comment>
<evidence type="ECO:0000256" key="9">
    <source>
        <dbReference type="ARBA" id="ARBA00022989"/>
    </source>
</evidence>
<dbReference type="AlphaFoldDB" id="A0A1E3NGX6"/>
<keyword evidence="10" id="KW-0472">Membrane</keyword>
<comment type="pathway">
    <text evidence="2">Protein modification; protein glycosylation.</text>
</comment>
<evidence type="ECO:0000313" key="14">
    <source>
        <dbReference type="Proteomes" id="UP000094455"/>
    </source>
</evidence>
<sequence length="410" mass="47111">VVIVVLGDLGHSPRMAYHARSFQKLGYQVNLCGYLESDLPEFLSSPDISIYDIPVIKNTKKLPYLMFAICKVISQIVELTTLLKDVLDDSTRFVLIQNPPSLPVLFILGVLKRYWVPNVKIVIDWHNLNWSILNMKYQNENHPVVRLMKLYEKLCSTYFADLNLTVTAALKKYLIKQFELNEDKIVTLYDRPSSIFEPLNSQQSLQKIVNKNLALFSELGYNQVTDRILITSTSFTPDEDFTVLVDALVELEKTMLLQKSKLKIIMIVTGKGPMQPQFLHSIKSHNWEHIKIRSVWLPITEYPNILKIADLGISLHYSSSGLDLPMKIVDLFGSGVPVLSMNYPAISELVKDGVNGMTMQRNKDGKEMADKIYNIFFNDKPSYIKIKEGALLESQRRWDNEWNEKLSKMF</sequence>
<evidence type="ECO:0000256" key="7">
    <source>
        <dbReference type="ARBA" id="ARBA00022692"/>
    </source>
</evidence>
<proteinExistence type="predicted"/>
<feature type="non-terminal residue" evidence="13">
    <location>
        <position position="410"/>
    </location>
</feature>
<dbReference type="GO" id="GO:0004578">
    <property type="term" value="F:chitobiosyldiphosphodolichol beta-mannosyltransferase activity"/>
    <property type="evidence" value="ECO:0007669"/>
    <property type="project" value="UniProtKB-EC"/>
</dbReference>
<organism evidence="13 14">
    <name type="scientific">Pichia membranifaciens NRRL Y-2026</name>
    <dbReference type="NCBI Taxonomy" id="763406"/>
    <lineage>
        <taxon>Eukaryota</taxon>
        <taxon>Fungi</taxon>
        <taxon>Dikarya</taxon>
        <taxon>Ascomycota</taxon>
        <taxon>Saccharomycotina</taxon>
        <taxon>Pichiomycetes</taxon>
        <taxon>Pichiales</taxon>
        <taxon>Pichiaceae</taxon>
        <taxon>Pichia</taxon>
    </lineage>
</organism>
<dbReference type="PANTHER" id="PTHR13036:SF0">
    <property type="entry name" value="CHITOBIOSYLDIPHOSPHODOLICHOL BETA-MANNOSYLTRANSFERASE"/>
    <property type="match status" value="1"/>
</dbReference>
<dbReference type="RefSeq" id="XP_019016487.1">
    <property type="nucleotide sequence ID" value="XM_019162274.1"/>
</dbReference>
<comment type="function">
    <text evidence="11">Participates in the formation of the lipid-linked precursor oligosaccharide for N-glycosylation. Involved in assembling the dolichol-pyrophosphate-GlcNAc(2)-Man(5) intermediate on the cytoplasmic surface of the ER.</text>
</comment>
<dbReference type="InterPro" id="IPR026051">
    <property type="entry name" value="ALG1-like"/>
</dbReference>
<accession>A0A1E3NGX6</accession>
<dbReference type="Pfam" id="PF13692">
    <property type="entry name" value="Glyco_trans_1_4"/>
    <property type="match status" value="1"/>
</dbReference>
<keyword evidence="6" id="KW-0808">Transferase</keyword>
<keyword evidence="8" id="KW-0256">Endoplasmic reticulum</keyword>
<feature type="non-terminal residue" evidence="13">
    <location>
        <position position="1"/>
    </location>
</feature>
<gene>
    <name evidence="13" type="ORF">PICMEDRAFT_22704</name>
</gene>
<dbReference type="EC" id="2.4.1.142" evidence="3"/>
<dbReference type="STRING" id="763406.A0A1E3NGX6"/>
<protein>
    <recommendedName>
        <fullName evidence="4">Chitobiosyldiphosphodolichol beta-mannosyltransferase</fullName>
        <ecNumber evidence="3">2.4.1.142</ecNumber>
    </recommendedName>
    <alternativeName>
        <fullName evidence="12">Asparagine-linked glycosylation protein 1</fullName>
    </alternativeName>
</protein>
<name>A0A1E3NGX6_9ASCO</name>
<evidence type="ECO:0000256" key="4">
    <source>
        <dbReference type="ARBA" id="ARBA00015841"/>
    </source>
</evidence>
<evidence type="ECO:0000256" key="10">
    <source>
        <dbReference type="ARBA" id="ARBA00023136"/>
    </source>
</evidence>
<dbReference type="Proteomes" id="UP000094455">
    <property type="component" value="Unassembled WGS sequence"/>
</dbReference>
<dbReference type="GO" id="GO:0098554">
    <property type="term" value="C:cytoplasmic side of endoplasmic reticulum membrane"/>
    <property type="evidence" value="ECO:0007669"/>
    <property type="project" value="EnsemblFungi"/>
</dbReference>
<evidence type="ECO:0000256" key="12">
    <source>
        <dbReference type="ARBA" id="ARBA00030745"/>
    </source>
</evidence>
<dbReference type="UniPathway" id="UPA00378"/>
<dbReference type="OrthoDB" id="614844at2759"/>
<evidence type="ECO:0000256" key="8">
    <source>
        <dbReference type="ARBA" id="ARBA00022824"/>
    </source>
</evidence>
<evidence type="ECO:0000256" key="1">
    <source>
        <dbReference type="ARBA" id="ARBA00004389"/>
    </source>
</evidence>
<dbReference type="EMBL" id="KV454005">
    <property type="protein sequence ID" value="ODQ45374.1"/>
    <property type="molecule type" value="Genomic_DNA"/>
</dbReference>
<dbReference type="GO" id="GO:0006488">
    <property type="term" value="P:dolichol-linked oligosaccharide biosynthetic process"/>
    <property type="evidence" value="ECO:0007669"/>
    <property type="project" value="EnsemblFungi"/>
</dbReference>
<evidence type="ECO:0000256" key="6">
    <source>
        <dbReference type="ARBA" id="ARBA00022679"/>
    </source>
</evidence>
<evidence type="ECO:0000256" key="2">
    <source>
        <dbReference type="ARBA" id="ARBA00004922"/>
    </source>
</evidence>